<dbReference type="AlphaFoldDB" id="A0A6A5VRF6"/>
<name>A0A6A5VRF6_9PLEO</name>
<evidence type="ECO:0000313" key="1">
    <source>
        <dbReference type="EMBL" id="KAF1979159.1"/>
    </source>
</evidence>
<dbReference type="OrthoDB" id="265717at2759"/>
<gene>
    <name evidence="1" type="ORF">BU23DRAFT_642281</name>
</gene>
<protein>
    <submittedName>
        <fullName evidence="1">Uncharacterized protein</fullName>
    </submittedName>
</protein>
<keyword evidence="2" id="KW-1185">Reference proteome</keyword>
<dbReference type="EMBL" id="ML976658">
    <property type="protein sequence ID" value="KAF1979159.1"/>
    <property type="molecule type" value="Genomic_DNA"/>
</dbReference>
<organism evidence="1 2">
    <name type="scientific">Bimuria novae-zelandiae CBS 107.79</name>
    <dbReference type="NCBI Taxonomy" id="1447943"/>
    <lineage>
        <taxon>Eukaryota</taxon>
        <taxon>Fungi</taxon>
        <taxon>Dikarya</taxon>
        <taxon>Ascomycota</taxon>
        <taxon>Pezizomycotina</taxon>
        <taxon>Dothideomycetes</taxon>
        <taxon>Pleosporomycetidae</taxon>
        <taxon>Pleosporales</taxon>
        <taxon>Massarineae</taxon>
        <taxon>Didymosphaeriaceae</taxon>
        <taxon>Bimuria</taxon>
    </lineage>
</organism>
<evidence type="ECO:0000313" key="2">
    <source>
        <dbReference type="Proteomes" id="UP000800036"/>
    </source>
</evidence>
<dbReference type="Proteomes" id="UP000800036">
    <property type="component" value="Unassembled WGS sequence"/>
</dbReference>
<proteinExistence type="predicted"/>
<sequence length="254" mass="28777">MSMKFSLRTLRYGLSATLRRGSVYTTNKDQATPIAIANGDLARGRIFSERAGEGWQTAQGSDTKEVKEYGALARNPAGLQLYGLSMTWKTSLNEIPQGLNSDGFEDWLWKREKPRQLEPLAHLANLRNQEIFPSFAALPKSGNGLDWYKEVEGTYEPLRRGCFIGEIVNSHTLHHLDLELVDVDKQKVSLHFYTEGLGTEVATAQIREGHTIAIPYGQRRVFKYDEDGIRVDDLQNFKVHVAMVFVNKRQGEVY</sequence>
<accession>A0A6A5VRF6</accession>
<reference evidence="1" key="1">
    <citation type="journal article" date="2020" name="Stud. Mycol.">
        <title>101 Dothideomycetes genomes: a test case for predicting lifestyles and emergence of pathogens.</title>
        <authorList>
            <person name="Haridas S."/>
            <person name="Albert R."/>
            <person name="Binder M."/>
            <person name="Bloem J."/>
            <person name="Labutti K."/>
            <person name="Salamov A."/>
            <person name="Andreopoulos B."/>
            <person name="Baker S."/>
            <person name="Barry K."/>
            <person name="Bills G."/>
            <person name="Bluhm B."/>
            <person name="Cannon C."/>
            <person name="Castanera R."/>
            <person name="Culley D."/>
            <person name="Daum C."/>
            <person name="Ezra D."/>
            <person name="Gonzalez J."/>
            <person name="Henrissat B."/>
            <person name="Kuo A."/>
            <person name="Liang C."/>
            <person name="Lipzen A."/>
            <person name="Lutzoni F."/>
            <person name="Magnuson J."/>
            <person name="Mondo S."/>
            <person name="Nolan M."/>
            <person name="Ohm R."/>
            <person name="Pangilinan J."/>
            <person name="Park H.-J."/>
            <person name="Ramirez L."/>
            <person name="Alfaro M."/>
            <person name="Sun H."/>
            <person name="Tritt A."/>
            <person name="Yoshinaga Y."/>
            <person name="Zwiers L.-H."/>
            <person name="Turgeon B."/>
            <person name="Goodwin S."/>
            <person name="Spatafora J."/>
            <person name="Crous P."/>
            <person name="Grigoriev I."/>
        </authorList>
    </citation>
    <scope>NUCLEOTIDE SEQUENCE</scope>
    <source>
        <strain evidence="1">CBS 107.79</strain>
    </source>
</reference>